<dbReference type="EMBL" id="DXBR01000003">
    <property type="protein sequence ID" value="HIZ38358.1"/>
    <property type="molecule type" value="Genomic_DNA"/>
</dbReference>
<evidence type="ECO:0000313" key="2">
    <source>
        <dbReference type="EMBL" id="HIZ38358.1"/>
    </source>
</evidence>
<gene>
    <name evidence="2" type="ORF">H9968_00310</name>
</gene>
<protein>
    <submittedName>
        <fullName evidence="2">Uncharacterized protein</fullName>
    </submittedName>
</protein>
<keyword evidence="1" id="KW-0732">Signal</keyword>
<organism evidence="2 3">
    <name type="scientific">Candidatus Anaerobutyricum stercoris</name>
    <dbReference type="NCBI Taxonomy" id="2838457"/>
    <lineage>
        <taxon>Bacteria</taxon>
        <taxon>Bacillati</taxon>
        <taxon>Bacillota</taxon>
        <taxon>Clostridia</taxon>
        <taxon>Lachnospirales</taxon>
        <taxon>Lachnospiraceae</taxon>
        <taxon>Anaerobutyricum</taxon>
    </lineage>
</organism>
<evidence type="ECO:0000256" key="1">
    <source>
        <dbReference type="SAM" id="SignalP"/>
    </source>
</evidence>
<name>A0A9D2EIZ1_9FIRM</name>
<comment type="caution">
    <text evidence="2">The sequence shown here is derived from an EMBL/GenBank/DDBJ whole genome shotgun (WGS) entry which is preliminary data.</text>
</comment>
<reference evidence="2" key="1">
    <citation type="journal article" date="2021" name="PeerJ">
        <title>Extensive microbial diversity within the chicken gut microbiome revealed by metagenomics and culture.</title>
        <authorList>
            <person name="Gilroy R."/>
            <person name="Ravi A."/>
            <person name="Getino M."/>
            <person name="Pursley I."/>
            <person name="Horton D.L."/>
            <person name="Alikhan N.F."/>
            <person name="Baker D."/>
            <person name="Gharbi K."/>
            <person name="Hall N."/>
            <person name="Watson M."/>
            <person name="Adriaenssens E.M."/>
            <person name="Foster-Nyarko E."/>
            <person name="Jarju S."/>
            <person name="Secka A."/>
            <person name="Antonio M."/>
            <person name="Oren A."/>
            <person name="Chaudhuri R.R."/>
            <person name="La Ragione R."/>
            <person name="Hildebrand F."/>
            <person name="Pallen M.J."/>
        </authorList>
    </citation>
    <scope>NUCLEOTIDE SEQUENCE</scope>
    <source>
        <strain evidence="2">CHK179-28034</strain>
    </source>
</reference>
<proteinExistence type="predicted"/>
<feature type="signal peptide" evidence="1">
    <location>
        <begin position="1"/>
        <end position="27"/>
    </location>
</feature>
<evidence type="ECO:0000313" key="3">
    <source>
        <dbReference type="Proteomes" id="UP000824049"/>
    </source>
</evidence>
<reference evidence="2" key="2">
    <citation type="submission" date="2021-04" db="EMBL/GenBank/DDBJ databases">
        <authorList>
            <person name="Gilroy R."/>
        </authorList>
    </citation>
    <scope>NUCLEOTIDE SEQUENCE</scope>
    <source>
        <strain evidence="2">CHK179-28034</strain>
    </source>
</reference>
<feature type="chain" id="PRO_5038624798" evidence="1">
    <location>
        <begin position="28"/>
        <end position="189"/>
    </location>
</feature>
<dbReference type="Proteomes" id="UP000824049">
    <property type="component" value="Unassembled WGS sequence"/>
</dbReference>
<accession>A0A9D2EIZ1</accession>
<dbReference type="AlphaFoldDB" id="A0A9D2EIZ1"/>
<sequence>MKKKWYAIPLSAALCLSMMLATGSSSAADASTKADRARACYSAFLNRKLVASSYNRYGYDIVDINGDQVPELLLSQMIGGKSYMYTYDVSVDKVKKLKGSTLGKAAPGMYYSVKKHQVCFIQADTGGGSYTIWQYKGKKLKKKMKLKYYNGKFRTRGYTCNGKSISFKKGNKKIQKILRTFQSLRNTNF</sequence>